<comment type="similarity">
    <text evidence="1">Belongs to the ABC transporter superfamily.</text>
</comment>
<accession>A0ABT7LSH5</accession>
<dbReference type="SMART" id="SM00382">
    <property type="entry name" value="AAA"/>
    <property type="match status" value="1"/>
</dbReference>
<dbReference type="InterPro" id="IPR003439">
    <property type="entry name" value="ABC_transporter-like_ATP-bd"/>
</dbReference>
<evidence type="ECO:0000313" key="6">
    <source>
        <dbReference type="EMBL" id="MDL5043586.1"/>
    </source>
</evidence>
<dbReference type="SUPFAM" id="SSF52540">
    <property type="entry name" value="P-loop containing nucleoside triphosphate hydrolases"/>
    <property type="match status" value="1"/>
</dbReference>
<dbReference type="PANTHER" id="PTHR42711:SF5">
    <property type="entry name" value="ABC TRANSPORTER ATP-BINDING PROTEIN NATA"/>
    <property type="match status" value="1"/>
</dbReference>
<proteinExistence type="inferred from homology"/>
<name>A0ABT7LSH5_9STRE</name>
<feature type="domain" description="ABC transporter" evidence="5">
    <location>
        <begin position="6"/>
        <end position="236"/>
    </location>
</feature>
<evidence type="ECO:0000313" key="7">
    <source>
        <dbReference type="Proteomes" id="UP001529255"/>
    </source>
</evidence>
<dbReference type="CDD" id="cd03230">
    <property type="entry name" value="ABC_DR_subfamily_A"/>
    <property type="match status" value="1"/>
</dbReference>
<dbReference type="PANTHER" id="PTHR42711">
    <property type="entry name" value="ABC TRANSPORTER ATP-BINDING PROTEIN"/>
    <property type="match status" value="1"/>
</dbReference>
<keyword evidence="4 6" id="KW-0067">ATP-binding</keyword>
<dbReference type="Proteomes" id="UP001529255">
    <property type="component" value="Unassembled WGS sequence"/>
</dbReference>
<sequence>MKKETIIVKNLKKAYGTKIVTDDVSVTFYSGEIVSLVGHNGAGKTTFLNQLNGTVSSDSGTVYIHGVDITNHPNRARELVSSMPQFQVPIKGVTIKEAIECIGLLKGMKKSELNKSSKQLMDYLAIEKWQSTTGEKLSGGLQRLTSFAMTVVDTPSIIVLDEPTNDVDPFRRTLMWRYLRILANNGATVIIVTHNLFEVERYSDRYLMIDRGKIQKDVNVSDIKKERHILHQVSILLADESLLDNYSHQTSVRYDKFEKRMSFSVEDNQLQRTLSLILEWLREDKIISYDIKLKSLSDDYEEYIDE</sequence>
<organism evidence="6 7">
    <name type="scientific">Streptococcus raffinosi</name>
    <dbReference type="NCBI Taxonomy" id="3053355"/>
    <lineage>
        <taxon>Bacteria</taxon>
        <taxon>Bacillati</taxon>
        <taxon>Bacillota</taxon>
        <taxon>Bacilli</taxon>
        <taxon>Lactobacillales</taxon>
        <taxon>Streptococcaceae</taxon>
        <taxon>Streptococcus</taxon>
    </lineage>
</organism>
<dbReference type="EMBL" id="JASUZV010000006">
    <property type="protein sequence ID" value="MDL5043586.1"/>
    <property type="molecule type" value="Genomic_DNA"/>
</dbReference>
<dbReference type="PROSITE" id="PS50893">
    <property type="entry name" value="ABC_TRANSPORTER_2"/>
    <property type="match status" value="1"/>
</dbReference>
<dbReference type="InterPro" id="IPR027417">
    <property type="entry name" value="P-loop_NTPase"/>
</dbReference>
<evidence type="ECO:0000256" key="1">
    <source>
        <dbReference type="ARBA" id="ARBA00005417"/>
    </source>
</evidence>
<evidence type="ECO:0000256" key="4">
    <source>
        <dbReference type="ARBA" id="ARBA00022840"/>
    </source>
</evidence>
<gene>
    <name evidence="6" type="ORF">QRD39_05610</name>
</gene>
<dbReference type="Gene3D" id="3.40.50.300">
    <property type="entry name" value="P-loop containing nucleotide triphosphate hydrolases"/>
    <property type="match status" value="1"/>
</dbReference>
<evidence type="ECO:0000256" key="2">
    <source>
        <dbReference type="ARBA" id="ARBA00022448"/>
    </source>
</evidence>
<dbReference type="InterPro" id="IPR003593">
    <property type="entry name" value="AAA+_ATPase"/>
</dbReference>
<evidence type="ECO:0000259" key="5">
    <source>
        <dbReference type="PROSITE" id="PS50893"/>
    </source>
</evidence>
<comment type="caution">
    <text evidence="6">The sequence shown here is derived from an EMBL/GenBank/DDBJ whole genome shotgun (WGS) entry which is preliminary data.</text>
</comment>
<keyword evidence="3" id="KW-0547">Nucleotide-binding</keyword>
<dbReference type="RefSeq" id="WP_285955937.1">
    <property type="nucleotide sequence ID" value="NZ_JASUZV010000006.1"/>
</dbReference>
<reference evidence="6 7" key="1">
    <citation type="submission" date="2023-06" db="EMBL/GenBank/DDBJ databases">
        <title>A potential novel species of Streptococcus isolated from human milk sample.</title>
        <authorList>
            <person name="Nguyen H.V."/>
            <person name="Trinh A.T.V."/>
            <person name="Hoang A.T.L."/>
            <person name="Bui L.N.H."/>
            <person name="Tran Q.T.L."/>
            <person name="Trinh T."/>
        </authorList>
    </citation>
    <scope>NUCLEOTIDE SEQUENCE [LARGE SCALE GENOMIC DNA]</scope>
    <source>
        <strain evidence="6 7">VTCC 12812</strain>
    </source>
</reference>
<evidence type="ECO:0000256" key="3">
    <source>
        <dbReference type="ARBA" id="ARBA00022741"/>
    </source>
</evidence>
<dbReference type="GO" id="GO:0005524">
    <property type="term" value="F:ATP binding"/>
    <property type="evidence" value="ECO:0007669"/>
    <property type="project" value="UniProtKB-KW"/>
</dbReference>
<dbReference type="Pfam" id="PF00005">
    <property type="entry name" value="ABC_tran"/>
    <property type="match status" value="1"/>
</dbReference>
<dbReference type="InterPro" id="IPR050763">
    <property type="entry name" value="ABC_transporter_ATP-binding"/>
</dbReference>
<keyword evidence="2" id="KW-0813">Transport</keyword>
<protein>
    <submittedName>
        <fullName evidence="6">ABC transporter ATP-binding protein</fullName>
    </submittedName>
</protein>
<keyword evidence="7" id="KW-1185">Reference proteome</keyword>